<dbReference type="InterPro" id="IPR001811">
    <property type="entry name" value="Chemokine_IL8-like_dom"/>
</dbReference>
<accession>A0A6P5QQG8</accession>
<dbReference type="GO" id="GO:0007249">
    <property type="term" value="P:canonical NF-kappaB signal transduction"/>
    <property type="evidence" value="ECO:0007669"/>
    <property type="project" value="Ensembl"/>
</dbReference>
<dbReference type="AlphaFoldDB" id="A0A6P5QQG8"/>
<dbReference type="GO" id="GO:0005615">
    <property type="term" value="C:extracellular space"/>
    <property type="evidence" value="ECO:0007669"/>
    <property type="project" value="UniProtKB-KW"/>
</dbReference>
<evidence type="ECO:0000256" key="2">
    <source>
        <dbReference type="ARBA" id="ARBA00010868"/>
    </source>
</evidence>
<dbReference type="GO" id="GO:0006954">
    <property type="term" value="P:inflammatory response"/>
    <property type="evidence" value="ECO:0007669"/>
    <property type="project" value="Ensembl"/>
</dbReference>
<dbReference type="GO" id="GO:0008360">
    <property type="term" value="P:regulation of cell shape"/>
    <property type="evidence" value="ECO:0007669"/>
    <property type="project" value="Ensembl"/>
</dbReference>
<evidence type="ECO:0000256" key="3">
    <source>
        <dbReference type="ARBA" id="ARBA00022500"/>
    </source>
</evidence>
<dbReference type="GO" id="GO:0031726">
    <property type="term" value="F:CCR1 chemokine receptor binding"/>
    <property type="evidence" value="ECO:0007669"/>
    <property type="project" value="Ensembl"/>
</dbReference>
<gene>
    <name evidence="11" type="primary">LOC115029039</name>
</gene>
<dbReference type="GO" id="GO:0008009">
    <property type="term" value="F:chemokine activity"/>
    <property type="evidence" value="ECO:0007669"/>
    <property type="project" value="Ensembl"/>
</dbReference>
<evidence type="ECO:0000256" key="8">
    <source>
        <dbReference type="RuleBase" id="RU361150"/>
    </source>
</evidence>
<dbReference type="CDD" id="cd00272">
    <property type="entry name" value="Chemokine_CC"/>
    <property type="match status" value="1"/>
</dbReference>
<evidence type="ECO:0000256" key="6">
    <source>
        <dbReference type="ARBA" id="ARBA00022729"/>
    </source>
</evidence>
<comment type="subcellular location">
    <subcellularLocation>
        <location evidence="1 8">Secreted</location>
    </subcellularLocation>
</comment>
<evidence type="ECO:0000256" key="7">
    <source>
        <dbReference type="ARBA" id="ARBA00023157"/>
    </source>
</evidence>
<evidence type="ECO:0000313" key="10">
    <source>
        <dbReference type="Proteomes" id="UP000515126"/>
    </source>
</evidence>
<feature type="chain" id="PRO_5028515616" description="C-C motif chemokine" evidence="8">
    <location>
        <begin position="24"/>
        <end position="97"/>
    </location>
</feature>
<dbReference type="KEGG" id="mcal:115029039"/>
<dbReference type="InterPro" id="IPR039809">
    <property type="entry name" value="Chemokine_b/g/d"/>
</dbReference>
<keyword evidence="6 8" id="KW-0732">Signal</keyword>
<dbReference type="PANTHER" id="PTHR12015">
    <property type="entry name" value="SMALL INDUCIBLE CYTOKINE A"/>
    <property type="match status" value="1"/>
</dbReference>
<keyword evidence="7" id="KW-1015">Disulfide bond</keyword>
<comment type="similarity">
    <text evidence="2 8">Belongs to the intercrine beta (chemokine CC) family.</text>
</comment>
<dbReference type="GO" id="GO:2000503">
    <property type="term" value="P:positive regulation of natural killer cell chemotaxis"/>
    <property type="evidence" value="ECO:0007669"/>
    <property type="project" value="Ensembl"/>
</dbReference>
<dbReference type="GO" id="GO:0050729">
    <property type="term" value="P:positive regulation of inflammatory response"/>
    <property type="evidence" value="ECO:0007669"/>
    <property type="project" value="Ensembl"/>
</dbReference>
<dbReference type="FunFam" id="2.40.50.40:FF:000002">
    <property type="entry name" value="C-C motif chemokine"/>
    <property type="match status" value="1"/>
</dbReference>
<dbReference type="Proteomes" id="UP000515126">
    <property type="component" value="Chromosome 11"/>
</dbReference>
<keyword evidence="3 8" id="KW-0145">Chemotaxis</keyword>
<keyword evidence="10" id="KW-1185">Reference proteome</keyword>
<dbReference type="PROSITE" id="PS00472">
    <property type="entry name" value="SMALL_CYTOKINES_CC"/>
    <property type="match status" value="1"/>
</dbReference>
<name>A0A6P5QQG8_MUSCR</name>
<dbReference type="RefSeq" id="XP_021032675.1">
    <property type="nucleotide sequence ID" value="XM_021177016.1"/>
</dbReference>
<organism evidence="10 11">
    <name type="scientific">Mus caroli</name>
    <name type="common">Ryukyu mouse</name>
    <name type="synonym">Ricefield mouse</name>
    <dbReference type="NCBI Taxonomy" id="10089"/>
    <lineage>
        <taxon>Eukaryota</taxon>
        <taxon>Metazoa</taxon>
        <taxon>Chordata</taxon>
        <taxon>Craniata</taxon>
        <taxon>Vertebrata</taxon>
        <taxon>Euteleostomi</taxon>
        <taxon>Mammalia</taxon>
        <taxon>Eutheria</taxon>
        <taxon>Euarchontoglires</taxon>
        <taxon>Glires</taxon>
        <taxon>Rodentia</taxon>
        <taxon>Myomorpha</taxon>
        <taxon>Muroidea</taxon>
        <taxon>Muridae</taxon>
        <taxon>Murinae</taxon>
        <taxon>Mus</taxon>
        <taxon>Mus</taxon>
    </lineage>
</organism>
<evidence type="ECO:0000256" key="5">
    <source>
        <dbReference type="ARBA" id="ARBA00022525"/>
    </source>
</evidence>
<keyword evidence="5 8" id="KW-0964">Secreted</keyword>
<feature type="domain" description="Chemokine interleukin-8-like" evidence="9">
    <location>
        <begin position="30"/>
        <end position="88"/>
    </location>
</feature>
<sequence length="97" mass="10999">MRISATLLCLLLIAAAFSIQVWAQPDGPNASTCCYVKKQKIPKRNLKSYRRITSSRCPWEAVIFKTKKGMEVCAEAHQKWVEEAIAYLDMKTPTPKP</sequence>
<dbReference type="InterPro" id="IPR036048">
    <property type="entry name" value="Interleukin_8-like_sf"/>
</dbReference>
<evidence type="ECO:0000256" key="4">
    <source>
        <dbReference type="ARBA" id="ARBA00022514"/>
    </source>
</evidence>
<protein>
    <recommendedName>
        <fullName evidence="8">C-C motif chemokine</fullName>
    </recommendedName>
</protein>
<proteinExistence type="inferred from homology"/>
<dbReference type="Gene3D" id="2.40.50.40">
    <property type="match status" value="1"/>
</dbReference>
<evidence type="ECO:0000259" key="9">
    <source>
        <dbReference type="SMART" id="SM00199"/>
    </source>
</evidence>
<dbReference type="SMR" id="A0A6P5QQG8"/>
<dbReference type="GO" id="GO:1900016">
    <property type="term" value="P:negative regulation of cytokine production involved in inflammatory response"/>
    <property type="evidence" value="ECO:0007669"/>
    <property type="project" value="Ensembl"/>
</dbReference>
<dbReference type="GO" id="GO:0031727">
    <property type="term" value="F:CCR2 chemokine receptor binding"/>
    <property type="evidence" value="ECO:0007669"/>
    <property type="project" value="Ensembl"/>
</dbReference>
<evidence type="ECO:0000256" key="1">
    <source>
        <dbReference type="ARBA" id="ARBA00004613"/>
    </source>
</evidence>
<dbReference type="SUPFAM" id="SSF54117">
    <property type="entry name" value="Interleukin 8-like chemokines"/>
    <property type="match status" value="1"/>
</dbReference>
<feature type="signal peptide" evidence="8">
    <location>
        <begin position="1"/>
        <end position="23"/>
    </location>
</feature>
<dbReference type="Pfam" id="PF00048">
    <property type="entry name" value="IL8"/>
    <property type="match status" value="1"/>
</dbReference>
<dbReference type="PANTHER" id="PTHR12015:SF161">
    <property type="entry name" value="C-C MOTIF CHEMOKINE 7"/>
    <property type="match status" value="1"/>
</dbReference>
<dbReference type="GeneID" id="115029039"/>
<dbReference type="GO" id="GO:0023019">
    <property type="term" value="P:signal transduction involved in regulation of gene expression"/>
    <property type="evidence" value="ECO:0007669"/>
    <property type="project" value="Ensembl"/>
</dbReference>
<dbReference type="GO" id="GO:0007010">
    <property type="term" value="P:cytoskeleton organization"/>
    <property type="evidence" value="ECO:0007669"/>
    <property type="project" value="Ensembl"/>
</dbReference>
<dbReference type="GO" id="GO:0070098">
    <property type="term" value="P:chemokine-mediated signaling pathway"/>
    <property type="evidence" value="ECO:0007669"/>
    <property type="project" value="TreeGrafter"/>
</dbReference>
<dbReference type="GO" id="GO:0061844">
    <property type="term" value="P:antimicrobial humoral immune response mediated by antimicrobial peptide"/>
    <property type="evidence" value="ECO:0007669"/>
    <property type="project" value="TreeGrafter"/>
</dbReference>
<evidence type="ECO:0000313" key="11">
    <source>
        <dbReference type="RefSeq" id="XP_021032675.1"/>
    </source>
</evidence>
<keyword evidence="4 8" id="KW-0202">Cytokine</keyword>
<dbReference type="GO" id="GO:0048245">
    <property type="term" value="P:eosinophil chemotaxis"/>
    <property type="evidence" value="ECO:0007669"/>
    <property type="project" value="Ensembl"/>
</dbReference>
<dbReference type="InterPro" id="IPR000827">
    <property type="entry name" value="Chemokine_CC_CS"/>
</dbReference>
<reference evidence="11" key="1">
    <citation type="submission" date="2025-08" db="UniProtKB">
        <authorList>
            <consortium name="RefSeq"/>
        </authorList>
    </citation>
    <scope>IDENTIFICATION</scope>
</reference>
<dbReference type="SMART" id="SM00199">
    <property type="entry name" value="SCY"/>
    <property type="match status" value="1"/>
</dbReference>